<keyword evidence="3" id="KW-1185">Reference proteome</keyword>
<sequence length="345" mass="38711">MMSAVVKKCVGRFLSPSLCAALVCTALPPHVLAHGMSHHKRHFIVAHNRTRLHTPQITKSAQLSIAVPEGSLVADALPTTINTYPIREWDGQDDTLQKFSQMSPALWGALLINGSQLETGCLQHWLHSLDAPASCGIPATPGTLALAWDRSRLTTAPDWQDFWDIARQPGRRGLHFSARTTLEIALLADGVAPENIYSTLSTPTGVEHAFHRLDLLRPYIIWWRTPDDARQIMQQRSALMTSAPLEEISLVNKKKSLASNVSTFEAQTNHRLITSLFWAIPQNVPNDKTLNLIAALKNIQNTYQDRLKTTEPSQNPLNIDDEFWKIKGPELEQRFLDWFGRNTPR</sequence>
<dbReference type="Proteomes" id="UP000677812">
    <property type="component" value="Unassembled WGS sequence"/>
</dbReference>
<reference evidence="2 3" key="1">
    <citation type="submission" date="2021-04" db="EMBL/GenBank/DDBJ databases">
        <title>The complete genome sequence of Neokomagataea sp. TBRC 2177.</title>
        <authorList>
            <person name="Charoenyingcharoen P."/>
            <person name="Yukphan P."/>
        </authorList>
    </citation>
    <scope>NUCLEOTIDE SEQUENCE [LARGE SCALE GENOMIC DNA]</scope>
    <source>
        <strain evidence="2 3">TBRC 2177</strain>
    </source>
</reference>
<dbReference type="SUPFAM" id="SSF53850">
    <property type="entry name" value="Periplasmic binding protein-like II"/>
    <property type="match status" value="1"/>
</dbReference>
<dbReference type="EMBL" id="JAGRQH010000003">
    <property type="protein sequence ID" value="MBR0559818.1"/>
    <property type="molecule type" value="Genomic_DNA"/>
</dbReference>
<comment type="caution">
    <text evidence="2">The sequence shown here is derived from an EMBL/GenBank/DDBJ whole genome shotgun (WGS) entry which is preliminary data.</text>
</comment>
<dbReference type="RefSeq" id="WP_211681606.1">
    <property type="nucleotide sequence ID" value="NZ_JAGRQH010000003.1"/>
</dbReference>
<evidence type="ECO:0000256" key="1">
    <source>
        <dbReference type="SAM" id="SignalP"/>
    </source>
</evidence>
<feature type="signal peptide" evidence="1">
    <location>
        <begin position="1"/>
        <end position="20"/>
    </location>
</feature>
<protein>
    <submittedName>
        <fullName evidence="2">Extracellular solute-binding protein</fullName>
    </submittedName>
</protein>
<gene>
    <name evidence="2" type="ORF">KB213_07100</name>
</gene>
<organism evidence="2 3">
    <name type="scientific">Neokomagataea anthophila</name>
    <dbReference type="NCBI Taxonomy" id="2826925"/>
    <lineage>
        <taxon>Bacteria</taxon>
        <taxon>Pseudomonadati</taxon>
        <taxon>Pseudomonadota</taxon>
        <taxon>Alphaproteobacteria</taxon>
        <taxon>Acetobacterales</taxon>
        <taxon>Acetobacteraceae</taxon>
        <taxon>Neokomagataea</taxon>
    </lineage>
</organism>
<evidence type="ECO:0000313" key="3">
    <source>
        <dbReference type="Proteomes" id="UP000677812"/>
    </source>
</evidence>
<feature type="chain" id="PRO_5045481835" evidence="1">
    <location>
        <begin position="21"/>
        <end position="345"/>
    </location>
</feature>
<keyword evidence="1" id="KW-0732">Signal</keyword>
<dbReference type="Pfam" id="PF13416">
    <property type="entry name" value="SBP_bac_8"/>
    <property type="match status" value="1"/>
</dbReference>
<dbReference type="Gene3D" id="3.40.190.10">
    <property type="entry name" value="Periplasmic binding protein-like II"/>
    <property type="match status" value="1"/>
</dbReference>
<dbReference type="InterPro" id="IPR006059">
    <property type="entry name" value="SBP"/>
</dbReference>
<name>A0ABS5E7D8_9PROT</name>
<proteinExistence type="predicted"/>
<accession>A0ABS5E7D8</accession>
<evidence type="ECO:0000313" key="2">
    <source>
        <dbReference type="EMBL" id="MBR0559818.1"/>
    </source>
</evidence>